<keyword evidence="2" id="KW-0732">Signal</keyword>
<dbReference type="EMBL" id="QEKT01000003">
    <property type="protein sequence ID" value="PVY84984.1"/>
    <property type="molecule type" value="Genomic_DNA"/>
</dbReference>
<reference evidence="3 4" key="1">
    <citation type="submission" date="2018-04" db="EMBL/GenBank/DDBJ databases">
        <title>Genomic Encyclopedia of Type Strains, Phase IV (KMG-IV): sequencing the most valuable type-strain genomes for metagenomic binning, comparative biology and taxonomic classification.</title>
        <authorList>
            <person name="Goeker M."/>
        </authorList>
    </citation>
    <scope>NUCLEOTIDE SEQUENCE [LARGE SCALE GENOMIC DNA]</scope>
    <source>
        <strain evidence="3 4">DSM 28795</strain>
    </source>
</reference>
<accession>A0A2U1DBA8</accession>
<dbReference type="Proteomes" id="UP000245433">
    <property type="component" value="Unassembled WGS sequence"/>
</dbReference>
<evidence type="ECO:0008006" key="5">
    <source>
        <dbReference type="Google" id="ProtNLM"/>
    </source>
</evidence>
<comment type="caution">
    <text evidence="3">The sequence shown here is derived from an EMBL/GenBank/DDBJ whole genome shotgun (WGS) entry which is preliminary data.</text>
</comment>
<protein>
    <recommendedName>
        <fullName evidence="5">Lipoprotein</fullName>
    </recommendedName>
</protein>
<proteinExistence type="predicted"/>
<sequence length="220" mass="22746">MNKKVMVVTLVAVLSGGVIYGVSAQTGVFHHATTSKVSSSSKDSAKDSDSQTTTSQADSTSSAKSKAGSSSSMTSQAKDKTKATPSTSQASQMTYYYNGLNLPKSVTLTDINGANPNISFASASYASQNTDPMSFSAQVSSISGKTVRVFSATDNSVQTVQAIQQISVGKQIAGPSAGPDMAHATFYMVKDSSGATHLASPNFAGNVSDDQRDVMIELAQ</sequence>
<evidence type="ECO:0000313" key="3">
    <source>
        <dbReference type="EMBL" id="PVY84984.1"/>
    </source>
</evidence>
<gene>
    <name evidence="3" type="ORF">C7384_1031</name>
</gene>
<evidence type="ECO:0000256" key="2">
    <source>
        <dbReference type="SAM" id="SignalP"/>
    </source>
</evidence>
<dbReference type="RefSeq" id="WP_089938628.1">
    <property type="nucleotide sequence ID" value="NZ_CAKOEX010000003.1"/>
</dbReference>
<dbReference type="OrthoDB" id="2195019at2"/>
<feature type="compositionally biased region" description="Low complexity" evidence="1">
    <location>
        <begin position="32"/>
        <end position="42"/>
    </location>
</feature>
<evidence type="ECO:0000256" key="1">
    <source>
        <dbReference type="SAM" id="MobiDB-lite"/>
    </source>
</evidence>
<keyword evidence="4" id="KW-1185">Reference proteome</keyword>
<feature type="chain" id="PRO_5015730828" description="Lipoprotein" evidence="2">
    <location>
        <begin position="25"/>
        <end position="220"/>
    </location>
</feature>
<feature type="compositionally biased region" description="Low complexity" evidence="1">
    <location>
        <begin position="50"/>
        <end position="76"/>
    </location>
</feature>
<dbReference type="AlphaFoldDB" id="A0A2U1DBA8"/>
<feature type="region of interest" description="Disordered" evidence="1">
    <location>
        <begin position="32"/>
        <end position="88"/>
    </location>
</feature>
<organism evidence="3 4">
    <name type="scientific">Convivina intestini</name>
    <dbReference type="NCBI Taxonomy" id="1505726"/>
    <lineage>
        <taxon>Bacteria</taxon>
        <taxon>Bacillati</taxon>
        <taxon>Bacillota</taxon>
        <taxon>Bacilli</taxon>
        <taxon>Lactobacillales</taxon>
        <taxon>Lactobacillaceae</taxon>
        <taxon>Convivina</taxon>
    </lineage>
</organism>
<feature type="signal peptide" evidence="2">
    <location>
        <begin position="1"/>
        <end position="24"/>
    </location>
</feature>
<evidence type="ECO:0000313" key="4">
    <source>
        <dbReference type="Proteomes" id="UP000245433"/>
    </source>
</evidence>
<name>A0A2U1DBA8_9LACO</name>